<evidence type="ECO:0000313" key="1">
    <source>
        <dbReference type="EMBL" id="KAG2962490.1"/>
    </source>
</evidence>
<comment type="caution">
    <text evidence="1">The sequence shown here is derived from an EMBL/GenBank/DDBJ whole genome shotgun (WGS) entry which is preliminary data.</text>
</comment>
<dbReference type="EMBL" id="RCML01001455">
    <property type="protein sequence ID" value="KAG2962490.1"/>
    <property type="molecule type" value="Genomic_DNA"/>
</dbReference>
<dbReference type="AlphaFoldDB" id="A0A8T1F4V2"/>
<sequence>MQVHQNGCHIRYPDVRQKKQVIRLFDGKDLYVGLGSRFPEWGRRFEGHVNIAQSAWGFAWPEDVKVDLFDHDLNVVVVRGSVESARELASDVIVASLSQRSGMAEDVASAVQKSSLVDFHRRLRHLNYDAVERLDQEPSSVIEITAHRRVNRLTCAHVKQTKD</sequence>
<dbReference type="VEuPathDB" id="FungiDB:PC110_g13817"/>
<gene>
    <name evidence="1" type="ORF">PC118_g21400</name>
</gene>
<evidence type="ECO:0000313" key="2">
    <source>
        <dbReference type="Proteomes" id="UP000697107"/>
    </source>
</evidence>
<protein>
    <submittedName>
        <fullName evidence="1">Uncharacterized protein</fullName>
    </submittedName>
</protein>
<proteinExistence type="predicted"/>
<dbReference type="Proteomes" id="UP000697107">
    <property type="component" value="Unassembled WGS sequence"/>
</dbReference>
<accession>A0A8T1F4V2</accession>
<reference evidence="1" key="1">
    <citation type="submission" date="2018-10" db="EMBL/GenBank/DDBJ databases">
        <title>Effector identification in a new, highly contiguous assembly of the strawberry crown rot pathogen Phytophthora cactorum.</title>
        <authorList>
            <person name="Armitage A.D."/>
            <person name="Nellist C.F."/>
            <person name="Bates H."/>
            <person name="Vickerstaff R.J."/>
            <person name="Harrison R.J."/>
        </authorList>
    </citation>
    <scope>NUCLEOTIDE SEQUENCE</scope>
    <source>
        <strain evidence="1">P415</strain>
    </source>
</reference>
<organism evidence="1 2">
    <name type="scientific">Phytophthora cactorum</name>
    <dbReference type="NCBI Taxonomy" id="29920"/>
    <lineage>
        <taxon>Eukaryota</taxon>
        <taxon>Sar</taxon>
        <taxon>Stramenopiles</taxon>
        <taxon>Oomycota</taxon>
        <taxon>Peronosporomycetes</taxon>
        <taxon>Peronosporales</taxon>
        <taxon>Peronosporaceae</taxon>
        <taxon>Phytophthora</taxon>
    </lineage>
</organism>
<name>A0A8T1F4V2_9STRA</name>